<comment type="similarity">
    <text evidence="5">Belongs to the G-protein coupled receptor 1 family.</text>
</comment>
<accession>A0AAD9IVY0</accession>
<dbReference type="PRINTS" id="PR00237">
    <property type="entry name" value="GPCRRHODOPSN"/>
</dbReference>
<feature type="transmembrane region" description="Helical" evidence="6">
    <location>
        <begin position="34"/>
        <end position="58"/>
    </location>
</feature>
<name>A0AAD9IVY0_9ANNE</name>
<dbReference type="SUPFAM" id="SSF81321">
    <property type="entry name" value="Family A G protein-coupled receptor-like"/>
    <property type="match status" value="1"/>
</dbReference>
<dbReference type="EMBL" id="JAODUP010001172">
    <property type="protein sequence ID" value="KAK2141050.1"/>
    <property type="molecule type" value="Genomic_DNA"/>
</dbReference>
<protein>
    <recommendedName>
        <fullName evidence="7">G-protein coupled receptors family 1 profile domain-containing protein</fullName>
    </recommendedName>
</protein>
<keyword evidence="2 5" id="KW-0812">Transmembrane</keyword>
<comment type="subcellular location">
    <subcellularLocation>
        <location evidence="1">Membrane</location>
    </subcellularLocation>
</comment>
<dbReference type="InterPro" id="IPR000276">
    <property type="entry name" value="GPCR_Rhodpsn"/>
</dbReference>
<feature type="domain" description="G-protein coupled receptors family 1 profile" evidence="7">
    <location>
        <begin position="51"/>
        <end position="325"/>
    </location>
</feature>
<gene>
    <name evidence="8" type="ORF">LSH36_1170g00007</name>
</gene>
<dbReference type="Pfam" id="PF00001">
    <property type="entry name" value="7tm_1"/>
    <property type="match status" value="1"/>
</dbReference>
<dbReference type="PANTHER" id="PTHR46641:SF2">
    <property type="entry name" value="FMRFAMIDE RECEPTOR"/>
    <property type="match status" value="1"/>
</dbReference>
<organism evidence="8 9">
    <name type="scientific">Paralvinella palmiformis</name>
    <dbReference type="NCBI Taxonomy" id="53620"/>
    <lineage>
        <taxon>Eukaryota</taxon>
        <taxon>Metazoa</taxon>
        <taxon>Spiralia</taxon>
        <taxon>Lophotrochozoa</taxon>
        <taxon>Annelida</taxon>
        <taxon>Polychaeta</taxon>
        <taxon>Sedentaria</taxon>
        <taxon>Canalipalpata</taxon>
        <taxon>Terebellida</taxon>
        <taxon>Terebelliformia</taxon>
        <taxon>Alvinellidae</taxon>
        <taxon>Paralvinella</taxon>
    </lineage>
</organism>
<dbReference type="InterPro" id="IPR017452">
    <property type="entry name" value="GPCR_Rhodpsn_7TM"/>
</dbReference>
<evidence type="ECO:0000259" key="7">
    <source>
        <dbReference type="PROSITE" id="PS50262"/>
    </source>
</evidence>
<evidence type="ECO:0000313" key="9">
    <source>
        <dbReference type="Proteomes" id="UP001208570"/>
    </source>
</evidence>
<keyword evidence="5" id="KW-0807">Transducer</keyword>
<dbReference type="Gene3D" id="1.20.1070.10">
    <property type="entry name" value="Rhodopsin 7-helix transmembrane proteins"/>
    <property type="match status" value="1"/>
</dbReference>
<dbReference type="PROSITE" id="PS00237">
    <property type="entry name" value="G_PROTEIN_RECEP_F1_1"/>
    <property type="match status" value="1"/>
</dbReference>
<evidence type="ECO:0000256" key="3">
    <source>
        <dbReference type="ARBA" id="ARBA00022989"/>
    </source>
</evidence>
<evidence type="ECO:0000256" key="2">
    <source>
        <dbReference type="ARBA" id="ARBA00022692"/>
    </source>
</evidence>
<comment type="caution">
    <text evidence="8">The sequence shown here is derived from an EMBL/GenBank/DDBJ whole genome shotgun (WGS) entry which is preliminary data.</text>
</comment>
<keyword evidence="4 6" id="KW-0472">Membrane</keyword>
<dbReference type="PROSITE" id="PS50262">
    <property type="entry name" value="G_PROTEIN_RECEP_F1_2"/>
    <property type="match status" value="1"/>
</dbReference>
<keyword evidence="5" id="KW-0297">G-protein coupled receptor</keyword>
<feature type="transmembrane region" description="Helical" evidence="6">
    <location>
        <begin position="70"/>
        <end position="92"/>
    </location>
</feature>
<reference evidence="8" key="1">
    <citation type="journal article" date="2023" name="Mol. Biol. Evol.">
        <title>Third-Generation Sequencing Reveals the Adaptive Role of the Epigenome in Three Deep-Sea Polychaetes.</title>
        <authorList>
            <person name="Perez M."/>
            <person name="Aroh O."/>
            <person name="Sun Y."/>
            <person name="Lan Y."/>
            <person name="Juniper S.K."/>
            <person name="Young C.R."/>
            <person name="Angers B."/>
            <person name="Qian P.Y."/>
        </authorList>
    </citation>
    <scope>NUCLEOTIDE SEQUENCE</scope>
    <source>
        <strain evidence="8">P08H-3</strain>
    </source>
</reference>
<dbReference type="InterPro" id="IPR052954">
    <property type="entry name" value="GPCR-Ligand_Int"/>
</dbReference>
<dbReference type="AlphaFoldDB" id="A0AAD9IVY0"/>
<sequence length="402" mass="45533">MMADSMITLAGNVVNASVSIRHQDPDSNIDRFRFAVNVVVMGFFSVLGLICNSLAIVTLQTDRHKMSITVLLQGLAFSDNLFLLYTLLYSTLRTTILTNDVTEWRRHLSDQIVAYVLPFGWIAQTASIWIICLVTVDRYLAICHPFTSEKHCSLARSKRLLVAIWLAAAFFNVPRFFYYHHLAFDGREDTDDGIFVAHSDATTDEAWRRYHAIYHIGLTIACHYVVPLPVVVVLNVLLVREIACARARRRLLQLGKRRAKDNIRITLNLVVVVSVFIVCEVPDLVASVLRISSINASMDPVAMCYYMSMKELLLVMCATTNFLIYCAFYAKFRNLLSRMLCKKTKRAPDYDSDFNSSMKTAHSVEYLNLKVIRQPEGGNKKDNVMAMGQSEGGKTVFAEDRT</sequence>
<keyword evidence="5" id="KW-0675">Receptor</keyword>
<feature type="transmembrane region" description="Helical" evidence="6">
    <location>
        <begin position="112"/>
        <end position="140"/>
    </location>
</feature>
<proteinExistence type="inferred from homology"/>
<keyword evidence="9" id="KW-1185">Reference proteome</keyword>
<keyword evidence="3 6" id="KW-1133">Transmembrane helix</keyword>
<evidence type="ECO:0000256" key="6">
    <source>
        <dbReference type="SAM" id="Phobius"/>
    </source>
</evidence>
<evidence type="ECO:0000256" key="4">
    <source>
        <dbReference type="ARBA" id="ARBA00023136"/>
    </source>
</evidence>
<feature type="transmembrane region" description="Helical" evidence="6">
    <location>
        <begin position="160"/>
        <end position="178"/>
    </location>
</feature>
<feature type="transmembrane region" description="Helical" evidence="6">
    <location>
        <begin position="212"/>
        <end position="239"/>
    </location>
</feature>
<dbReference type="GO" id="GO:0016020">
    <property type="term" value="C:membrane"/>
    <property type="evidence" value="ECO:0007669"/>
    <property type="project" value="UniProtKB-SubCell"/>
</dbReference>
<dbReference type="GO" id="GO:0004930">
    <property type="term" value="F:G protein-coupled receptor activity"/>
    <property type="evidence" value="ECO:0007669"/>
    <property type="project" value="UniProtKB-KW"/>
</dbReference>
<evidence type="ECO:0000256" key="1">
    <source>
        <dbReference type="ARBA" id="ARBA00004370"/>
    </source>
</evidence>
<dbReference type="Proteomes" id="UP001208570">
    <property type="component" value="Unassembled WGS sequence"/>
</dbReference>
<evidence type="ECO:0000313" key="8">
    <source>
        <dbReference type="EMBL" id="KAK2141050.1"/>
    </source>
</evidence>
<dbReference type="PANTHER" id="PTHR46641">
    <property type="entry name" value="FMRFAMIDE RECEPTOR-RELATED"/>
    <property type="match status" value="1"/>
</dbReference>
<feature type="transmembrane region" description="Helical" evidence="6">
    <location>
        <begin position="312"/>
        <end position="330"/>
    </location>
</feature>
<evidence type="ECO:0000256" key="5">
    <source>
        <dbReference type="RuleBase" id="RU000688"/>
    </source>
</evidence>
<feature type="transmembrane region" description="Helical" evidence="6">
    <location>
        <begin position="265"/>
        <end position="292"/>
    </location>
</feature>